<accession>A0AA36IGF8</accession>
<reference evidence="4" key="1">
    <citation type="submission" date="2023-08" db="EMBL/GenBank/DDBJ databases">
        <authorList>
            <person name="Chen Y."/>
            <person name="Shah S."/>
            <person name="Dougan E. K."/>
            <person name="Thang M."/>
            <person name="Chan C."/>
        </authorList>
    </citation>
    <scope>NUCLEOTIDE SEQUENCE</scope>
</reference>
<organism evidence="4 5">
    <name type="scientific">Effrenium voratum</name>
    <dbReference type="NCBI Taxonomy" id="2562239"/>
    <lineage>
        <taxon>Eukaryota</taxon>
        <taxon>Sar</taxon>
        <taxon>Alveolata</taxon>
        <taxon>Dinophyceae</taxon>
        <taxon>Suessiales</taxon>
        <taxon>Symbiodiniaceae</taxon>
        <taxon>Effrenium</taxon>
    </lineage>
</organism>
<keyword evidence="1" id="KW-0521">NADP</keyword>
<sequence length="382" mass="42623">MRKSRRAAALVLPLGLYARGFSAGWAWDWWRSMGSPRWVCSPMVDQSERAFRLLCRRYGVHLAYTPMLHAEPFASDEAYRRSFFDAWEPAQLDGQQDADRPLIAQLGGDDPKTLLRAARLLEPHVDAVDLNFGCPTEDARRGGHATHSPRCRRYGAYLLRDPRLVARLVSTLSSGLRRVPVTAKMRLLRDRSATLELAGAIEQAGAAALCIHGRTLEQRPKYAKSRKEDLAPDWDAIAEIRKVLNIPVIANGGIETRQDAVRCQELTGCAAVMSAEALLESPDLFAEERMEEPAIPRLLRLSREFLDLAQAFPCALKYPPTKSHLFKLLHRLLGEDQAEARRAQAAGQSLTPKMLWQLKIITADFFREATRAEAGAHGVPGA</sequence>
<dbReference type="Proteomes" id="UP001178507">
    <property type="component" value="Unassembled WGS sequence"/>
</dbReference>
<protein>
    <recommendedName>
        <fullName evidence="3">DUS-like FMN-binding domain-containing protein</fullName>
    </recommendedName>
</protein>
<keyword evidence="5" id="KW-1185">Reference proteome</keyword>
<dbReference type="GO" id="GO:0017150">
    <property type="term" value="F:tRNA dihydrouridine synthase activity"/>
    <property type="evidence" value="ECO:0007669"/>
    <property type="project" value="TreeGrafter"/>
</dbReference>
<evidence type="ECO:0000259" key="3">
    <source>
        <dbReference type="Pfam" id="PF01207"/>
    </source>
</evidence>
<comment type="caution">
    <text evidence="4">The sequence shown here is derived from an EMBL/GenBank/DDBJ whole genome shotgun (WGS) entry which is preliminary data.</text>
</comment>
<proteinExistence type="predicted"/>
<dbReference type="InterPro" id="IPR035587">
    <property type="entry name" value="DUS-like_FMN-bd"/>
</dbReference>
<dbReference type="InterPro" id="IPR013785">
    <property type="entry name" value="Aldolase_TIM"/>
</dbReference>
<dbReference type="CDD" id="cd02801">
    <property type="entry name" value="DUS_like_FMN"/>
    <property type="match status" value="1"/>
</dbReference>
<name>A0AA36IGF8_9DINO</name>
<dbReference type="Pfam" id="PF01207">
    <property type="entry name" value="Dus"/>
    <property type="match status" value="1"/>
</dbReference>
<dbReference type="SUPFAM" id="SSF51395">
    <property type="entry name" value="FMN-linked oxidoreductases"/>
    <property type="match status" value="1"/>
</dbReference>
<dbReference type="EMBL" id="CAUJNA010001446">
    <property type="protein sequence ID" value="CAJ1386995.1"/>
    <property type="molecule type" value="Genomic_DNA"/>
</dbReference>
<evidence type="ECO:0000256" key="1">
    <source>
        <dbReference type="ARBA" id="ARBA00022857"/>
    </source>
</evidence>
<dbReference type="Gene3D" id="3.20.20.70">
    <property type="entry name" value="Aldolase class I"/>
    <property type="match status" value="1"/>
</dbReference>
<evidence type="ECO:0000313" key="4">
    <source>
        <dbReference type="EMBL" id="CAJ1386995.1"/>
    </source>
</evidence>
<dbReference type="AlphaFoldDB" id="A0AA36IGF8"/>
<gene>
    <name evidence="4" type="ORF">EVOR1521_LOCUS13155</name>
</gene>
<keyword evidence="2" id="KW-0520">NAD</keyword>
<feature type="domain" description="DUS-like FMN-binding" evidence="3">
    <location>
        <begin position="41"/>
        <end position="300"/>
    </location>
</feature>
<evidence type="ECO:0000313" key="5">
    <source>
        <dbReference type="Proteomes" id="UP001178507"/>
    </source>
</evidence>
<dbReference type="PANTHER" id="PTHR11082">
    <property type="entry name" value="TRNA-DIHYDROURIDINE SYNTHASE"/>
    <property type="match status" value="1"/>
</dbReference>
<evidence type="ECO:0000256" key="2">
    <source>
        <dbReference type="ARBA" id="ARBA00023027"/>
    </source>
</evidence>
<dbReference type="PANTHER" id="PTHR11082:SF5">
    <property type="entry name" value="TRNA-DIHYDROURIDINE(16_17) SYNTHASE [NAD(P)(+)]-LIKE"/>
    <property type="match status" value="1"/>
</dbReference>